<reference evidence="4" key="1">
    <citation type="submission" date="2025-08" db="UniProtKB">
        <authorList>
            <consortium name="RefSeq"/>
        </authorList>
    </citation>
    <scope>IDENTIFICATION</scope>
    <source>
        <strain evidence="4">J_2021</strain>
        <tissue evidence="4">Erythrocytes</tissue>
    </source>
</reference>
<dbReference type="CTD" id="108700135"/>
<feature type="compositionally biased region" description="Basic and acidic residues" evidence="1">
    <location>
        <begin position="793"/>
        <end position="807"/>
    </location>
</feature>
<evidence type="ECO:0000256" key="1">
    <source>
        <dbReference type="SAM" id="MobiDB-lite"/>
    </source>
</evidence>
<dbReference type="AlphaFoldDB" id="A0A8J1LNN2"/>
<dbReference type="Pfam" id="PF15262">
    <property type="entry name" value="DUF4592"/>
    <property type="match status" value="1"/>
</dbReference>
<keyword evidence="3" id="KW-1185">Reference proteome</keyword>
<evidence type="ECO:0000259" key="2">
    <source>
        <dbReference type="Pfam" id="PF15262"/>
    </source>
</evidence>
<accession>A0A8J1LNN2</accession>
<gene>
    <name evidence="4" type="primary">LOC108700135</name>
</gene>
<dbReference type="InterPro" id="IPR028030">
    <property type="entry name" value="DUF4592"/>
</dbReference>
<dbReference type="OrthoDB" id="8869651at2759"/>
<dbReference type="PANTHER" id="PTHR47743:SF2">
    <property type="entry name" value="ACROSOMAL PROTEIN KIAA1210"/>
    <property type="match status" value="1"/>
</dbReference>
<feature type="compositionally biased region" description="Polar residues" evidence="1">
    <location>
        <begin position="225"/>
        <end position="240"/>
    </location>
</feature>
<dbReference type="Proteomes" id="UP000186698">
    <property type="component" value="Chromosome 8S"/>
</dbReference>
<dbReference type="RefSeq" id="XP_041430799.1">
    <property type="nucleotide sequence ID" value="XM_041574865.1"/>
</dbReference>
<feature type="region of interest" description="Disordered" evidence="1">
    <location>
        <begin position="626"/>
        <end position="656"/>
    </location>
</feature>
<feature type="region of interest" description="Disordered" evidence="1">
    <location>
        <begin position="776"/>
        <end position="813"/>
    </location>
</feature>
<feature type="compositionally biased region" description="Polar residues" evidence="1">
    <location>
        <begin position="776"/>
        <end position="792"/>
    </location>
</feature>
<proteinExistence type="predicted"/>
<dbReference type="PANTHER" id="PTHR47743">
    <property type="entry name" value="KIAA1210 / KIAA1211 FAMILY MEMBER"/>
    <property type="match status" value="1"/>
</dbReference>
<evidence type="ECO:0000313" key="4">
    <source>
        <dbReference type="RefSeq" id="XP_041430799.1"/>
    </source>
</evidence>
<sequence>MYGDLQGWILRTNCNLKWRRLNDRPALSKCLVHPDNVCIVQLSESDTIMATKTTEGIQNLETEELHEECSATAKKKSKFKAFKKFFVKNKDRRKEVPVLLRENILKPSQSSSDVSITGASSSILHSAQDAGTKSNMGNKALSHDSVFIAEAENAPKEPSLHENAPGKVKALQLQLQQNIRMRSSPKIIARKKIEDSGTLSEDDGLPRSPPEMTTLHEILSHPSEKSSNLGQRRSSLSLGGTDSEDEQPISPLQFSGVSRPNTPANLLLPVDFSSPASPLVCLDNSAAKHRIAVKPKKQRGPALKLKQTDEEQCKDTVKTDEDVTKKEDKSKEDAVVQSLELDVTVQVESEIEEIKEDHGEYTPPVVSVTLIPEDEQCIPQDELTCGETDVDIHSNLVPSEDQAEDHCKETDKQAQNSPCSDPEVFLHLYVQSNITAVCDNPEILNNTNIETSDIVESDIQCDSTNISQENDECTETISLVETIGAEVKDDEQGECSDLDIFLLATEDEAQINMESTLIVEDLNLPAADLLPDTLATDACNSNKAAETEDETSPSITMSETLDTATKDMATMFETEISLAEEEDKCITTDKAMFNLNAQHTVLEAENAGQTILEEDNRINQTSYECEEESLPLDSPEKVFTDGKPNARHSESPQKTSTKPVLFTVVPAWQRSLSVGSTVKDSSFFRNINVHNIKTELFVGSASVPDSFSSEESKKENVQMIKSIEAEAAVPFGVRLRRTTSSLKYNEEEQVGESIQQSLCSSEPTLVVSQNIQNPAKKTETLSDMSVSKLSQASEDRWQQKTKPEDLSQRQNSEPAWISMAKQKQKGFQDHVLAREQSMETEEMSELLVRRNVTSLQSPELKENNIEPVSSDIAVLADVRLDLEKSTSPTGSQTSQEPPWLSLAKKKAKAWSEMPQIVQ</sequence>
<name>A0A8J1LNN2_XENLA</name>
<evidence type="ECO:0000313" key="3">
    <source>
        <dbReference type="Proteomes" id="UP000186698"/>
    </source>
</evidence>
<protein>
    <submittedName>
        <fullName evidence="4">Uncharacterized protein LOC108700135 isoform X1</fullName>
    </submittedName>
</protein>
<dbReference type="InterPro" id="IPR026713">
    <property type="entry name" value="CRACD-like"/>
</dbReference>
<organism evidence="3 4">
    <name type="scientific">Xenopus laevis</name>
    <name type="common">African clawed frog</name>
    <dbReference type="NCBI Taxonomy" id="8355"/>
    <lineage>
        <taxon>Eukaryota</taxon>
        <taxon>Metazoa</taxon>
        <taxon>Chordata</taxon>
        <taxon>Craniata</taxon>
        <taxon>Vertebrata</taxon>
        <taxon>Euteleostomi</taxon>
        <taxon>Amphibia</taxon>
        <taxon>Batrachia</taxon>
        <taxon>Anura</taxon>
        <taxon>Pipoidea</taxon>
        <taxon>Pipidae</taxon>
        <taxon>Xenopodinae</taxon>
        <taxon>Xenopus</taxon>
        <taxon>Xenopus</taxon>
    </lineage>
</organism>
<dbReference type="GeneID" id="108700135"/>
<feature type="domain" description="DUF4592" evidence="2">
    <location>
        <begin position="177"/>
        <end position="300"/>
    </location>
</feature>
<feature type="region of interest" description="Disordered" evidence="1">
    <location>
        <begin position="184"/>
        <end position="257"/>
    </location>
</feature>